<evidence type="ECO:0000313" key="10">
    <source>
        <dbReference type="Proteomes" id="UP000037267"/>
    </source>
</evidence>
<dbReference type="InterPro" id="IPR006042">
    <property type="entry name" value="Xan_ur_permease"/>
</dbReference>
<evidence type="ECO:0000313" key="9">
    <source>
        <dbReference type="EMBL" id="KNF09385.1"/>
    </source>
</evidence>
<keyword evidence="10" id="KW-1185">Reference proteome</keyword>
<feature type="transmembrane region" description="Helical" evidence="8">
    <location>
        <begin position="100"/>
        <end position="130"/>
    </location>
</feature>
<gene>
    <name evidence="9" type="primary">cpx2</name>
    <name evidence="9" type="ORF">CLPU_3c01630</name>
</gene>
<evidence type="ECO:0000256" key="2">
    <source>
        <dbReference type="ARBA" id="ARBA00008821"/>
    </source>
</evidence>
<accession>A0A0L0WD80</accession>
<keyword evidence="6 8" id="KW-1133">Transmembrane helix</keyword>
<keyword evidence="5 8" id="KW-0812">Transmembrane</keyword>
<sequence>MKDNPNDVNNNSSELLYKIDDKPPLGISILFGFQHIITAFGGIVAVPLVIGQALGLSVSDMALLVSATIFTSGIATFIQSKAIGPVGAKLPCVMGTDFTFVAPSIAIGSKMGLGLSGIFSATIMGSFIEIIASRFFKPLMKFFPPVVTGTVVTLIGTTLLPVAIDWAAGGVGTKGYGSLINFCISLLVLLIIIFLNRYGKGMISSASVLIGIVVGYIISYPFGLVNFQEVKNASWIALPGFLKYGINFSPEAFISFAPAYLVAIISTVGVLFAISEVSQKELTDKSIANGILADGVGSFLAGFLGAGPTTSFSQNVGLIPLTRVASRYVVSISGIILVLLGIFPKFSTLIAIMPNPVLGGAGIVMFGLVAASGIKTLGKVNLNNRNLIIIAVSLGLGLGVTVKPEYISSLPSVFQMIFSSGISTGTVFALLLNILLKEEDNDNEVVT</sequence>
<feature type="transmembrane region" description="Helical" evidence="8">
    <location>
        <begin position="414"/>
        <end position="436"/>
    </location>
</feature>
<dbReference type="PANTHER" id="PTHR42810">
    <property type="entry name" value="PURINE PERMEASE C1399.01C-RELATED"/>
    <property type="match status" value="1"/>
</dbReference>
<feature type="transmembrane region" description="Helical" evidence="8">
    <location>
        <begin position="252"/>
        <end position="274"/>
    </location>
</feature>
<feature type="transmembrane region" description="Helical" evidence="8">
    <location>
        <begin position="202"/>
        <end position="222"/>
    </location>
</feature>
<dbReference type="InterPro" id="IPR006043">
    <property type="entry name" value="NCS2"/>
</dbReference>
<feature type="transmembrane region" description="Helical" evidence="8">
    <location>
        <begin position="176"/>
        <end position="195"/>
    </location>
</feature>
<dbReference type="RefSeq" id="WP_050354375.1">
    <property type="nucleotide sequence ID" value="NZ_LGSS01000003.1"/>
</dbReference>
<dbReference type="PROSITE" id="PS01116">
    <property type="entry name" value="XANTH_URACIL_PERMASE"/>
    <property type="match status" value="1"/>
</dbReference>
<proteinExistence type="inferred from homology"/>
<dbReference type="GO" id="GO:0005886">
    <property type="term" value="C:plasma membrane"/>
    <property type="evidence" value="ECO:0007669"/>
    <property type="project" value="UniProtKB-SubCell"/>
</dbReference>
<feature type="transmembrane region" description="Helical" evidence="8">
    <location>
        <begin position="286"/>
        <end position="305"/>
    </location>
</feature>
<dbReference type="Pfam" id="PF00860">
    <property type="entry name" value="Xan_ur_permease"/>
    <property type="match status" value="1"/>
</dbReference>
<keyword evidence="4" id="KW-1003">Cell membrane</keyword>
<dbReference type="AlphaFoldDB" id="A0A0L0WD80"/>
<dbReference type="Proteomes" id="UP000037267">
    <property type="component" value="Unassembled WGS sequence"/>
</dbReference>
<name>A0A0L0WD80_GOTPU</name>
<dbReference type="EMBL" id="LGSS01000003">
    <property type="protein sequence ID" value="KNF09385.1"/>
    <property type="molecule type" value="Genomic_DNA"/>
</dbReference>
<dbReference type="InterPro" id="IPR017588">
    <property type="entry name" value="UacT-like"/>
</dbReference>
<dbReference type="NCBIfam" id="NF037981">
    <property type="entry name" value="NCS2_1"/>
    <property type="match status" value="1"/>
</dbReference>
<keyword evidence="3" id="KW-0813">Transport</keyword>
<dbReference type="PANTHER" id="PTHR42810:SF2">
    <property type="entry name" value="PURINE PERMEASE C1399.01C-RELATED"/>
    <property type="match status" value="1"/>
</dbReference>
<protein>
    <submittedName>
        <fullName evidence="9">Purine permease protein Cpx</fullName>
    </submittedName>
</protein>
<keyword evidence="7 8" id="KW-0472">Membrane</keyword>
<dbReference type="GO" id="GO:0042907">
    <property type="term" value="F:xanthine transmembrane transporter activity"/>
    <property type="evidence" value="ECO:0007669"/>
    <property type="project" value="TreeGrafter"/>
</dbReference>
<feature type="transmembrane region" description="Helical" evidence="8">
    <location>
        <begin position="142"/>
        <end position="164"/>
    </location>
</feature>
<feature type="transmembrane region" description="Helical" evidence="8">
    <location>
        <begin position="355"/>
        <end position="374"/>
    </location>
</feature>
<feature type="transmembrane region" description="Helical" evidence="8">
    <location>
        <begin position="25"/>
        <end position="50"/>
    </location>
</feature>
<dbReference type="STRING" id="1503.CLPU_3c01630"/>
<evidence type="ECO:0000256" key="3">
    <source>
        <dbReference type="ARBA" id="ARBA00022448"/>
    </source>
</evidence>
<comment type="similarity">
    <text evidence="2">Belongs to the nucleobase:cation symporter-2 (NCS2) (TC 2.A.40) family.</text>
</comment>
<comment type="subcellular location">
    <subcellularLocation>
        <location evidence="1">Cell membrane</location>
        <topology evidence="1">Multi-pass membrane protein</topology>
    </subcellularLocation>
</comment>
<dbReference type="OrthoDB" id="9805749at2"/>
<evidence type="ECO:0000256" key="7">
    <source>
        <dbReference type="ARBA" id="ARBA00023136"/>
    </source>
</evidence>
<evidence type="ECO:0000256" key="5">
    <source>
        <dbReference type="ARBA" id="ARBA00022692"/>
    </source>
</evidence>
<evidence type="ECO:0000256" key="8">
    <source>
        <dbReference type="SAM" id="Phobius"/>
    </source>
</evidence>
<dbReference type="NCBIfam" id="TIGR03173">
    <property type="entry name" value="pbuX"/>
    <property type="match status" value="1"/>
</dbReference>
<organism evidence="9 10">
    <name type="scientific">Gottschalkia purinilytica</name>
    <name type="common">Clostridium purinilyticum</name>
    <dbReference type="NCBI Taxonomy" id="1503"/>
    <lineage>
        <taxon>Bacteria</taxon>
        <taxon>Bacillati</taxon>
        <taxon>Bacillota</taxon>
        <taxon>Tissierellia</taxon>
        <taxon>Tissierellales</taxon>
        <taxon>Gottschalkiaceae</taxon>
        <taxon>Gottschalkia</taxon>
    </lineage>
</organism>
<feature type="transmembrane region" description="Helical" evidence="8">
    <location>
        <begin position="325"/>
        <end position="343"/>
    </location>
</feature>
<evidence type="ECO:0000256" key="4">
    <source>
        <dbReference type="ARBA" id="ARBA00022475"/>
    </source>
</evidence>
<comment type="caution">
    <text evidence="9">The sequence shown here is derived from an EMBL/GenBank/DDBJ whole genome shotgun (WGS) entry which is preliminary data.</text>
</comment>
<evidence type="ECO:0000256" key="1">
    <source>
        <dbReference type="ARBA" id="ARBA00004651"/>
    </source>
</evidence>
<dbReference type="NCBIfam" id="TIGR00801">
    <property type="entry name" value="ncs2"/>
    <property type="match status" value="1"/>
</dbReference>
<evidence type="ECO:0000256" key="6">
    <source>
        <dbReference type="ARBA" id="ARBA00022989"/>
    </source>
</evidence>
<feature type="transmembrane region" description="Helical" evidence="8">
    <location>
        <begin position="62"/>
        <end position="80"/>
    </location>
</feature>
<dbReference type="PATRIC" id="fig|1503.3.peg.2028"/>
<reference evidence="10" key="1">
    <citation type="submission" date="2015-07" db="EMBL/GenBank/DDBJ databases">
        <title>Draft genome sequence of the purine-degrading Gottschalkia purinilyticum DSM 1384 (formerly Clostridium purinilyticum).</title>
        <authorList>
            <person name="Poehlein A."/>
            <person name="Schiel-Bengelsdorf B."/>
            <person name="Bengelsdorf F.R."/>
            <person name="Daniel R."/>
            <person name="Duerre P."/>
        </authorList>
    </citation>
    <scope>NUCLEOTIDE SEQUENCE [LARGE SCALE GENOMIC DNA]</scope>
    <source>
        <strain evidence="10">DSM 1384</strain>
    </source>
</reference>